<sequence length="67" mass="7617">MLFSLPHSIRIAFALGSLVFLYEFVFVKASEIDWFAAPVVTVLTFLLLQFIGLLLRQPSESQRDNIS</sequence>
<gene>
    <name evidence="2" type="ORF">XM47_13245</name>
</gene>
<feature type="transmembrane region" description="Helical" evidence="1">
    <location>
        <begin position="35"/>
        <end position="55"/>
    </location>
</feature>
<name>A0A0J8JJI6_9ALTE</name>
<reference evidence="2 3" key="1">
    <citation type="submission" date="2015-04" db="EMBL/GenBank/DDBJ databases">
        <title>Draft Genome Sequence of the Novel Agar-Digesting Marine Bacterium Q1.</title>
        <authorList>
            <person name="Li Y."/>
            <person name="Li D."/>
            <person name="Chen G."/>
            <person name="Du Z."/>
        </authorList>
    </citation>
    <scope>NUCLEOTIDE SEQUENCE [LARGE SCALE GENOMIC DNA]</scope>
    <source>
        <strain evidence="2 3">Q1</strain>
    </source>
</reference>
<proteinExistence type="predicted"/>
<organism evidence="2 3">
    <name type="scientific">Catenovulum maritimum</name>
    <dbReference type="NCBI Taxonomy" id="1513271"/>
    <lineage>
        <taxon>Bacteria</taxon>
        <taxon>Pseudomonadati</taxon>
        <taxon>Pseudomonadota</taxon>
        <taxon>Gammaproteobacteria</taxon>
        <taxon>Alteromonadales</taxon>
        <taxon>Alteromonadaceae</taxon>
        <taxon>Catenovulum</taxon>
    </lineage>
</organism>
<feature type="transmembrane region" description="Helical" evidence="1">
    <location>
        <begin position="12"/>
        <end position="29"/>
    </location>
</feature>
<protein>
    <submittedName>
        <fullName evidence="2">Uncharacterized protein</fullName>
    </submittedName>
</protein>
<keyword evidence="1" id="KW-0472">Membrane</keyword>
<evidence type="ECO:0000313" key="2">
    <source>
        <dbReference type="EMBL" id="KMT64606.1"/>
    </source>
</evidence>
<dbReference type="Proteomes" id="UP000037600">
    <property type="component" value="Unassembled WGS sequence"/>
</dbReference>
<keyword evidence="3" id="KW-1185">Reference proteome</keyword>
<dbReference type="EMBL" id="LAZL01000022">
    <property type="protein sequence ID" value="KMT64606.1"/>
    <property type="molecule type" value="Genomic_DNA"/>
</dbReference>
<dbReference type="RefSeq" id="WP_048693391.1">
    <property type="nucleotide sequence ID" value="NZ_KQ130495.1"/>
</dbReference>
<evidence type="ECO:0000256" key="1">
    <source>
        <dbReference type="SAM" id="Phobius"/>
    </source>
</evidence>
<dbReference type="AlphaFoldDB" id="A0A0J8JJI6"/>
<keyword evidence="1" id="KW-1133">Transmembrane helix</keyword>
<evidence type="ECO:0000313" key="3">
    <source>
        <dbReference type="Proteomes" id="UP000037600"/>
    </source>
</evidence>
<keyword evidence="1" id="KW-0812">Transmembrane</keyword>
<accession>A0A0J8JJI6</accession>
<comment type="caution">
    <text evidence="2">The sequence shown here is derived from an EMBL/GenBank/DDBJ whole genome shotgun (WGS) entry which is preliminary data.</text>
</comment>